<organism evidence="2 3">
    <name type="scientific">Pendulispora albinea</name>
    <dbReference type="NCBI Taxonomy" id="2741071"/>
    <lineage>
        <taxon>Bacteria</taxon>
        <taxon>Pseudomonadati</taxon>
        <taxon>Myxococcota</taxon>
        <taxon>Myxococcia</taxon>
        <taxon>Myxococcales</taxon>
        <taxon>Sorangiineae</taxon>
        <taxon>Pendulisporaceae</taxon>
        <taxon>Pendulispora</taxon>
    </lineage>
</organism>
<keyword evidence="1" id="KW-0802">TPR repeat</keyword>
<evidence type="ECO:0000313" key="2">
    <source>
        <dbReference type="EMBL" id="WXB11799.1"/>
    </source>
</evidence>
<evidence type="ECO:0000256" key="1">
    <source>
        <dbReference type="PROSITE-ProRule" id="PRU00339"/>
    </source>
</evidence>
<protein>
    <recommendedName>
        <fullName evidence="4">Tetratricopeptide repeat protein</fullName>
    </recommendedName>
</protein>
<dbReference type="Pfam" id="PF13181">
    <property type="entry name" value="TPR_8"/>
    <property type="match status" value="1"/>
</dbReference>
<evidence type="ECO:0000313" key="3">
    <source>
        <dbReference type="Proteomes" id="UP001370348"/>
    </source>
</evidence>
<dbReference type="InterPro" id="IPR019734">
    <property type="entry name" value="TPR_rpt"/>
</dbReference>
<dbReference type="PROSITE" id="PS50005">
    <property type="entry name" value="TPR"/>
    <property type="match status" value="1"/>
</dbReference>
<keyword evidence="3" id="KW-1185">Reference proteome</keyword>
<evidence type="ECO:0008006" key="4">
    <source>
        <dbReference type="Google" id="ProtNLM"/>
    </source>
</evidence>
<dbReference type="EMBL" id="CP089984">
    <property type="protein sequence ID" value="WXB11799.1"/>
    <property type="molecule type" value="Genomic_DNA"/>
</dbReference>
<accession>A0ABZ2LLJ9</accession>
<dbReference type="SUPFAM" id="SSF48452">
    <property type="entry name" value="TPR-like"/>
    <property type="match status" value="1"/>
</dbReference>
<proteinExistence type="predicted"/>
<dbReference type="Gene3D" id="1.25.40.10">
    <property type="entry name" value="Tetratricopeptide repeat domain"/>
    <property type="match status" value="2"/>
</dbReference>
<name>A0ABZ2LLJ9_9BACT</name>
<gene>
    <name evidence="2" type="ORF">LZC94_28560</name>
</gene>
<feature type="repeat" description="TPR" evidence="1">
    <location>
        <begin position="51"/>
        <end position="84"/>
    </location>
</feature>
<dbReference type="Pfam" id="PF13174">
    <property type="entry name" value="TPR_6"/>
    <property type="match status" value="1"/>
</dbReference>
<sequence>MSFIVLAALAFGAVAASNRYHEPMAKQRVETGTVPSVRAASDVSDSNDSKALAYLDSGLRSWRDASPGSAKKYFERAIELDPNLAPAHLYASMLPRRIRILRVDDEMRAHHQAASVQRARLSPRDRALLEAQEPLMAIPPDAHAAEMRLLGVRELFPSDWIVLSLLGQTQLAKNAFVEAAETFDILLRNDPSSAMGWLGRAFVFGSLGDTDRLRDSLDECLRMSAFAEDCWITRMYLDMDEGRCAESEQRARTILAMPGIGWETSVASSLASSIYGRGGSTESVRAALAQFSQPPAQSSSEPALPLWGEADLYTLTGEFSKLRHIVDVWARSAVHEKFESMHMRPFVLRFEMATELGEREVAKRLMTKYLLERDAWLTRNPYIDLDILVLSAGYRAGGLSDAEFEARRRAWLTADTSNTRGRSVRRWLDAYARVVMTQQDAAEALRVLPHYLPIASPFNRSAADDAAIGHVYLLADDLEHAIPLLQRAVNSCWALGVPFDHTWANLHLGLALEKKGDLPGACAAYNVVLKRWGHEPRSLSAKTARARHAALRCSSGTVDDLVSSTFTSRPNR</sequence>
<reference evidence="2 3" key="1">
    <citation type="submission" date="2021-12" db="EMBL/GenBank/DDBJ databases">
        <title>Discovery of the Pendulisporaceae a myxobacterial family with distinct sporulation behavior and unique specialized metabolism.</title>
        <authorList>
            <person name="Garcia R."/>
            <person name="Popoff A."/>
            <person name="Bader C.D."/>
            <person name="Loehr J."/>
            <person name="Walesch S."/>
            <person name="Walt C."/>
            <person name="Boldt J."/>
            <person name="Bunk B."/>
            <person name="Haeckl F.J.F.P.J."/>
            <person name="Gunesch A.P."/>
            <person name="Birkelbach J."/>
            <person name="Nuebel U."/>
            <person name="Pietschmann T."/>
            <person name="Bach T."/>
            <person name="Mueller R."/>
        </authorList>
    </citation>
    <scope>NUCLEOTIDE SEQUENCE [LARGE SCALE GENOMIC DNA]</scope>
    <source>
        <strain evidence="2 3">MSr11954</strain>
    </source>
</reference>
<dbReference type="InterPro" id="IPR011990">
    <property type="entry name" value="TPR-like_helical_dom_sf"/>
</dbReference>
<dbReference type="Proteomes" id="UP001370348">
    <property type="component" value="Chromosome"/>
</dbReference>
<dbReference type="RefSeq" id="WP_394829964.1">
    <property type="nucleotide sequence ID" value="NZ_CP089984.1"/>
</dbReference>